<dbReference type="Pfam" id="PF00857">
    <property type="entry name" value="Isochorismatase"/>
    <property type="match status" value="1"/>
</dbReference>
<protein>
    <submittedName>
        <fullName evidence="3">Isochorismatase family protein</fullName>
    </submittedName>
</protein>
<organism evidence="3 4">
    <name type="scientific">Pseudonocardia bannensis</name>
    <dbReference type="NCBI Taxonomy" id="630973"/>
    <lineage>
        <taxon>Bacteria</taxon>
        <taxon>Bacillati</taxon>
        <taxon>Actinomycetota</taxon>
        <taxon>Actinomycetes</taxon>
        <taxon>Pseudonocardiales</taxon>
        <taxon>Pseudonocardiaceae</taxon>
        <taxon>Pseudonocardia</taxon>
    </lineage>
</organism>
<keyword evidence="4" id="KW-1185">Reference proteome</keyword>
<reference evidence="3 4" key="1">
    <citation type="submission" date="2020-04" db="EMBL/GenBank/DDBJ databases">
        <authorList>
            <person name="Klaysubun C."/>
            <person name="Duangmal K."/>
            <person name="Lipun K."/>
        </authorList>
    </citation>
    <scope>NUCLEOTIDE SEQUENCE [LARGE SCALE GENOMIC DNA]</scope>
    <source>
        <strain evidence="3 4">DSM 45300</strain>
    </source>
</reference>
<dbReference type="Gene3D" id="3.40.50.850">
    <property type="entry name" value="Isochorismatase-like"/>
    <property type="match status" value="1"/>
</dbReference>
<dbReference type="InterPro" id="IPR036380">
    <property type="entry name" value="Isochorismatase-like_sf"/>
</dbReference>
<sequence length="217" mass="23052">MDQQTSAVYTRAGFGQPVRLGTRPAVLVVDLIYGFTDPGCVLGADLTEQVQATRQVLDEARARGCPVVFTTIQYESNLRDCGLWLQKLPGLAVLQAGRREVEVDARLGRAAEETVIVKKGPSAFFGTNLASVLISQQVDTVVLCGASTSGCIRATAIDLLQYGFPTLVPRECVGDRAQTPHEANLVDIDAKYANVTSLQNALQYLGAVATPAGSAAL</sequence>
<name>A0A848DH57_9PSEU</name>
<comment type="caution">
    <text evidence="3">The sequence shown here is derived from an EMBL/GenBank/DDBJ whole genome shotgun (WGS) entry which is preliminary data.</text>
</comment>
<dbReference type="RefSeq" id="WP_169412644.1">
    <property type="nucleotide sequence ID" value="NZ_JAAXKZ010000029.1"/>
</dbReference>
<accession>A0A848DH57</accession>
<gene>
    <name evidence="3" type="ORF">HF519_10590</name>
</gene>
<dbReference type="InterPro" id="IPR000868">
    <property type="entry name" value="Isochorismatase-like_dom"/>
</dbReference>
<dbReference type="AlphaFoldDB" id="A0A848DH57"/>
<dbReference type="GO" id="GO:0016787">
    <property type="term" value="F:hydrolase activity"/>
    <property type="evidence" value="ECO:0007669"/>
    <property type="project" value="UniProtKB-KW"/>
</dbReference>
<evidence type="ECO:0000256" key="1">
    <source>
        <dbReference type="ARBA" id="ARBA00022801"/>
    </source>
</evidence>
<feature type="domain" description="Isochorismatase-like" evidence="2">
    <location>
        <begin position="25"/>
        <end position="199"/>
    </location>
</feature>
<dbReference type="SUPFAM" id="SSF52499">
    <property type="entry name" value="Isochorismatase-like hydrolases"/>
    <property type="match status" value="1"/>
</dbReference>
<dbReference type="PANTHER" id="PTHR43540:SF1">
    <property type="entry name" value="ISOCHORISMATASE HYDROLASE"/>
    <property type="match status" value="1"/>
</dbReference>
<keyword evidence="1" id="KW-0378">Hydrolase</keyword>
<dbReference type="PANTHER" id="PTHR43540">
    <property type="entry name" value="PEROXYUREIDOACRYLATE/UREIDOACRYLATE AMIDOHYDROLASE-RELATED"/>
    <property type="match status" value="1"/>
</dbReference>
<dbReference type="EMBL" id="JAAXKZ010000029">
    <property type="protein sequence ID" value="NMH92010.1"/>
    <property type="molecule type" value="Genomic_DNA"/>
</dbReference>
<evidence type="ECO:0000313" key="3">
    <source>
        <dbReference type="EMBL" id="NMH92010.1"/>
    </source>
</evidence>
<evidence type="ECO:0000259" key="2">
    <source>
        <dbReference type="Pfam" id="PF00857"/>
    </source>
</evidence>
<dbReference type="Proteomes" id="UP000586918">
    <property type="component" value="Unassembled WGS sequence"/>
</dbReference>
<evidence type="ECO:0000313" key="4">
    <source>
        <dbReference type="Proteomes" id="UP000586918"/>
    </source>
</evidence>
<dbReference type="InterPro" id="IPR050272">
    <property type="entry name" value="Isochorismatase-like_hydrls"/>
</dbReference>
<proteinExistence type="predicted"/>